<feature type="region of interest" description="Disordered" evidence="1">
    <location>
        <begin position="403"/>
        <end position="424"/>
    </location>
</feature>
<feature type="compositionally biased region" description="Low complexity" evidence="1">
    <location>
        <begin position="489"/>
        <end position="498"/>
    </location>
</feature>
<evidence type="ECO:0000313" key="2">
    <source>
        <dbReference type="EMBL" id="PWN22382.1"/>
    </source>
</evidence>
<feature type="compositionally biased region" description="Basic and acidic residues" evidence="1">
    <location>
        <begin position="638"/>
        <end position="663"/>
    </location>
</feature>
<feature type="region of interest" description="Disordered" evidence="1">
    <location>
        <begin position="1277"/>
        <end position="1308"/>
    </location>
</feature>
<feature type="compositionally biased region" description="Polar residues" evidence="1">
    <location>
        <begin position="406"/>
        <end position="421"/>
    </location>
</feature>
<feature type="compositionally biased region" description="Acidic residues" evidence="1">
    <location>
        <begin position="1046"/>
        <end position="1061"/>
    </location>
</feature>
<feature type="compositionally biased region" description="Polar residues" evidence="1">
    <location>
        <begin position="677"/>
        <end position="695"/>
    </location>
</feature>
<feature type="compositionally biased region" description="Polar residues" evidence="1">
    <location>
        <begin position="1476"/>
        <end position="1489"/>
    </location>
</feature>
<accession>A0A316UB42</accession>
<protein>
    <submittedName>
        <fullName evidence="2">Uncharacterized protein</fullName>
    </submittedName>
</protein>
<organism evidence="2 3">
    <name type="scientific">Pseudomicrostroma glucosiphilum</name>
    <dbReference type="NCBI Taxonomy" id="1684307"/>
    <lineage>
        <taxon>Eukaryota</taxon>
        <taxon>Fungi</taxon>
        <taxon>Dikarya</taxon>
        <taxon>Basidiomycota</taxon>
        <taxon>Ustilaginomycotina</taxon>
        <taxon>Exobasidiomycetes</taxon>
        <taxon>Microstromatales</taxon>
        <taxon>Microstromatales incertae sedis</taxon>
        <taxon>Pseudomicrostroma</taxon>
    </lineage>
</organism>
<feature type="region of interest" description="Disordered" evidence="1">
    <location>
        <begin position="365"/>
        <end position="390"/>
    </location>
</feature>
<feature type="compositionally biased region" description="Low complexity" evidence="1">
    <location>
        <begin position="1064"/>
        <end position="1073"/>
    </location>
</feature>
<feature type="compositionally biased region" description="Polar residues" evidence="1">
    <location>
        <begin position="887"/>
        <end position="896"/>
    </location>
</feature>
<dbReference type="EMBL" id="KZ819323">
    <property type="protein sequence ID" value="PWN22382.1"/>
    <property type="molecule type" value="Genomic_DNA"/>
</dbReference>
<dbReference type="GeneID" id="37011028"/>
<feature type="region of interest" description="Disordered" evidence="1">
    <location>
        <begin position="988"/>
        <end position="1237"/>
    </location>
</feature>
<feature type="compositionally biased region" description="Polar residues" evidence="1">
    <location>
        <begin position="748"/>
        <end position="763"/>
    </location>
</feature>
<feature type="region of interest" description="Disordered" evidence="1">
    <location>
        <begin position="437"/>
        <end position="459"/>
    </location>
</feature>
<name>A0A316UB42_9BASI</name>
<gene>
    <name evidence="2" type="ORF">BCV69DRAFT_142479</name>
</gene>
<reference evidence="2 3" key="1">
    <citation type="journal article" date="2018" name="Mol. Biol. Evol.">
        <title>Broad Genomic Sampling Reveals a Smut Pathogenic Ancestry of the Fungal Clade Ustilaginomycotina.</title>
        <authorList>
            <person name="Kijpornyongpan T."/>
            <person name="Mondo S.J."/>
            <person name="Barry K."/>
            <person name="Sandor L."/>
            <person name="Lee J."/>
            <person name="Lipzen A."/>
            <person name="Pangilinan J."/>
            <person name="LaButti K."/>
            <person name="Hainaut M."/>
            <person name="Henrissat B."/>
            <person name="Grigoriev I.V."/>
            <person name="Spatafora J.W."/>
            <person name="Aime M.C."/>
        </authorList>
    </citation>
    <scope>NUCLEOTIDE SEQUENCE [LARGE SCALE GENOMIC DNA]</scope>
    <source>
        <strain evidence="2 3">MCA 4718</strain>
    </source>
</reference>
<dbReference type="Proteomes" id="UP000245942">
    <property type="component" value="Unassembled WGS sequence"/>
</dbReference>
<feature type="compositionally biased region" description="Low complexity" evidence="1">
    <location>
        <begin position="696"/>
        <end position="734"/>
    </location>
</feature>
<dbReference type="OrthoDB" id="10693175at2759"/>
<feature type="compositionally biased region" description="Basic residues" evidence="1">
    <location>
        <begin position="243"/>
        <end position="257"/>
    </location>
</feature>
<keyword evidence="3" id="KW-1185">Reference proteome</keyword>
<feature type="region of interest" description="Disordered" evidence="1">
    <location>
        <begin position="591"/>
        <end position="610"/>
    </location>
</feature>
<feature type="compositionally biased region" description="Low complexity" evidence="1">
    <location>
        <begin position="1444"/>
        <end position="1475"/>
    </location>
</feature>
<feature type="compositionally biased region" description="Low complexity" evidence="1">
    <location>
        <begin position="199"/>
        <end position="215"/>
    </location>
</feature>
<feature type="region of interest" description="Disordered" evidence="1">
    <location>
        <begin position="1580"/>
        <end position="1622"/>
    </location>
</feature>
<proteinExistence type="predicted"/>
<feature type="compositionally biased region" description="Polar residues" evidence="1">
    <location>
        <begin position="1540"/>
        <end position="1557"/>
    </location>
</feature>
<feature type="region of interest" description="Disordered" evidence="1">
    <location>
        <begin position="632"/>
        <end position="790"/>
    </location>
</feature>
<feature type="region of interest" description="Disordered" evidence="1">
    <location>
        <begin position="489"/>
        <end position="522"/>
    </location>
</feature>
<sequence length="1622" mass="170747">MAQLIHPPRPLSSQPPLQDLSRTDSGSGVRAQRLRPVGAISPSPRQTQTNPRISQGSKGTRGTPPLRHHDSSPEMLLASLPAHRVQDRRSTALTANHDGSAPSSSRPSLNLLDPDTIVQASNPAHPDHYLWLQRNRTNSPISRRKKVPVLDPDDPALTDSSAGPSCGGHSADARVSLRAQPSGGRLAPSLRGTMLSRPSSSVASLDSSSDGALSVPNTPRTRRKSGDRSPNGTVGSSSDAKAAARKRRRERRERRERRGAMATPPPPPVLPPRVSSTAAREEDNLEGLPPLEKAVYPRSAVSPILPPHPVRTLPIGGRTSSNPALRASAQAVATSPALPLPVKAVRLLGPESAANENFYLGGNDGLGRWPAEEPEEVPDVSRSSKQRGRSASLDLLREHLNFFPQRATSQQTSKPSESSGPSRIRASFDALRPHLMTLTRSNGPTSAPEAEVDSDASETMVIKQKPEGKMRKGLRSIKSVLRLRSEAAEGSATAESSSLKSPTRFPVQSFAQSTQSLDVPRRSLQLRRANTPAASAVPAGSISVPLNFRKLDGWSSTDQRLSFVGEEVDGSHHGRDSVDSGSRTAISAAMTPMPLDATPPSVSPGLTDPRRLSIGRIAPQLQTVPEITHDLAQNSPRRQGDERHPPLAEDNRQWQSGERERSSTEPVKLTGSGFSIRPTNRLRQLPSFNSLRGGQTSATSPPASISAAGSTASSPQYDPASMSRQQGSNGSNGSKGRRGLFTSLWGRGSSTPSSKGEQQSWPTSELGADSSAASFGSTAPTPISPSSGENNLRNVLEQAYTNSYGACEVSEGQMGGRTNGPSGFIFVQPPETTDAMGLGIAGTNRSGARELSAGSQAPAGPFSNPMPAFGSRSTDSSSSFATPSSAKLAQSSNGAESNIAHGTPACPQKSPMPQRSPSHATAAEDRPLDLAFLQADYQHRSALLTGGEAHSAQSTKPQVAIATSYDKDAKTKAKKRSPFLEVVAAGRKSFSKDRARQSSNQQQKQDLVEQGGDLPTIHKSLGPMLLSDGQRGGSGMAATVDNAPTAEDDDEPWDGMDVEEEGGLRSSTSSGLRPHALGEGVDMRRGASAPSWDSASYRHSPPSPATSPSVSPSSRQREKTNPESDQPLSVGFGDDNADTTVGPSGTGRSGEPSLLVQPSTPSRVDVSARDPSEIPAQAAAQSSLPLGQANAGSFGVRRASLGRHTSPPAILRLSPSMQEIVSTPPRPIKKESAMSSIDTGMSSSVSFRSAMTSPLMTGARKSSAPLFSGRKFSLGDASGSLPGSAKKSEPSPIAGRTSFSMDRDRSPVASPYTNHAPMSSPSGKGLRGAFAKLGISSSINSGLSSHAMKSMGSTISNGSTGSYGASHMKKGISSESYPFTAFNEETRPEWGPSPFEESRTSNGRPDMQWSHTSRSTSSGNLTGHDSSLSAAQEATQMLQVETEALQPTPAATPSTLTAPGRRSSGSLSPSFRGPSMDSQMSRGNSSSHVHPSLQAASIYGTATTSSTSMMPTRPPRSRPLPGSEGRGTSPTTSHPHRQEGTSSSAGSHTAPTPSPRAQESHDVTALDAMLRAQKAREEEMFKGIMARNRTRTRTEEARCQGAHSPYLLSPNALSDGRSSAFL</sequence>
<feature type="compositionally biased region" description="Polar residues" evidence="1">
    <location>
        <begin position="228"/>
        <end position="239"/>
    </location>
</feature>
<feature type="compositionally biased region" description="Polar residues" evidence="1">
    <location>
        <begin position="771"/>
        <end position="790"/>
    </location>
</feature>
<evidence type="ECO:0000313" key="3">
    <source>
        <dbReference type="Proteomes" id="UP000245942"/>
    </source>
</evidence>
<feature type="compositionally biased region" description="Polar residues" evidence="1">
    <location>
        <begin position="1409"/>
        <end position="1439"/>
    </location>
</feature>
<feature type="region of interest" description="Disordered" evidence="1">
    <location>
        <begin position="838"/>
        <end position="922"/>
    </location>
</feature>
<evidence type="ECO:0000256" key="1">
    <source>
        <dbReference type="SAM" id="MobiDB-lite"/>
    </source>
</evidence>
<feature type="compositionally biased region" description="Polar residues" evidence="1">
    <location>
        <begin position="43"/>
        <end position="60"/>
    </location>
</feature>
<dbReference type="RefSeq" id="XP_025349542.1">
    <property type="nucleotide sequence ID" value="XM_025489294.1"/>
</dbReference>
<feature type="region of interest" description="Disordered" evidence="1">
    <location>
        <begin position="1"/>
        <end position="288"/>
    </location>
</feature>
<feature type="region of interest" description="Disordered" evidence="1">
    <location>
        <begin position="1503"/>
        <end position="1562"/>
    </location>
</feature>
<feature type="compositionally biased region" description="Low complexity" evidence="1">
    <location>
        <begin position="871"/>
        <end position="885"/>
    </location>
</feature>
<feature type="region of interest" description="Disordered" evidence="1">
    <location>
        <begin position="1376"/>
        <end position="1491"/>
    </location>
</feature>
<feature type="compositionally biased region" description="Low complexity" evidence="1">
    <location>
        <begin position="11"/>
        <end position="20"/>
    </location>
</feature>